<dbReference type="GO" id="GO:0005524">
    <property type="term" value="F:ATP binding"/>
    <property type="evidence" value="ECO:0007669"/>
    <property type="project" value="InterPro"/>
</dbReference>
<dbReference type="Gene3D" id="3.40.50.300">
    <property type="entry name" value="P-loop containing nucleotide triphosphate hydrolases"/>
    <property type="match status" value="1"/>
</dbReference>
<comment type="caution">
    <text evidence="2">The sequence shown here is derived from an EMBL/GenBank/DDBJ whole genome shotgun (WGS) entry which is preliminary data.</text>
</comment>
<dbReference type="InterPro" id="IPR003959">
    <property type="entry name" value="ATPase_AAA_core"/>
</dbReference>
<feature type="non-terminal residue" evidence="2">
    <location>
        <position position="309"/>
    </location>
</feature>
<dbReference type="InterPro" id="IPR027417">
    <property type="entry name" value="P-loop_NTPase"/>
</dbReference>
<feature type="non-terminal residue" evidence="2">
    <location>
        <position position="1"/>
    </location>
</feature>
<dbReference type="AlphaFoldDB" id="A0A699QFH7"/>
<dbReference type="PANTHER" id="PTHR40396">
    <property type="entry name" value="ATPASE-LIKE PROTEIN"/>
    <property type="match status" value="1"/>
</dbReference>
<dbReference type="EMBL" id="BKCJ011010701">
    <property type="protein sequence ID" value="GFC66358.1"/>
    <property type="molecule type" value="Genomic_DNA"/>
</dbReference>
<proteinExistence type="predicted"/>
<dbReference type="Pfam" id="PF13304">
    <property type="entry name" value="AAA_21"/>
    <property type="match status" value="1"/>
</dbReference>
<dbReference type="SUPFAM" id="SSF52540">
    <property type="entry name" value="P-loop containing nucleoside triphosphate hydrolases"/>
    <property type="match status" value="1"/>
</dbReference>
<evidence type="ECO:0000313" key="2">
    <source>
        <dbReference type="EMBL" id="GFC66358.1"/>
    </source>
</evidence>
<organism evidence="2">
    <name type="scientific">Tanacetum cinerariifolium</name>
    <name type="common">Dalmatian daisy</name>
    <name type="synonym">Chrysanthemum cinerariifolium</name>
    <dbReference type="NCBI Taxonomy" id="118510"/>
    <lineage>
        <taxon>Eukaryota</taxon>
        <taxon>Viridiplantae</taxon>
        <taxon>Streptophyta</taxon>
        <taxon>Embryophyta</taxon>
        <taxon>Tracheophyta</taxon>
        <taxon>Spermatophyta</taxon>
        <taxon>Magnoliopsida</taxon>
        <taxon>eudicotyledons</taxon>
        <taxon>Gunneridae</taxon>
        <taxon>Pentapetalae</taxon>
        <taxon>asterids</taxon>
        <taxon>campanulids</taxon>
        <taxon>Asterales</taxon>
        <taxon>Asteraceae</taxon>
        <taxon>Asteroideae</taxon>
        <taxon>Anthemideae</taxon>
        <taxon>Anthemidinae</taxon>
        <taxon>Tanacetum</taxon>
    </lineage>
</organism>
<protein>
    <recommendedName>
        <fullName evidence="1">ATPase AAA-type core domain-containing protein</fullName>
    </recommendedName>
</protein>
<dbReference type="PANTHER" id="PTHR40396:SF1">
    <property type="entry name" value="ATPASE AAA-TYPE CORE DOMAIN-CONTAINING PROTEIN"/>
    <property type="match status" value="1"/>
</dbReference>
<gene>
    <name evidence="2" type="ORF">Tci_838328</name>
</gene>
<accession>A0A699QFH7</accession>
<evidence type="ECO:0000259" key="1">
    <source>
        <dbReference type="Pfam" id="PF13304"/>
    </source>
</evidence>
<sequence>GLRLLKSAVVYGANASGKSKLVDALNYMEWFVAGSSTSGQIGKPTGVEPFKLNPESAQDSSEFEIQFIHQNELYRYGFELTTTRVVAEWLFIRTAKGVRNKPEVELFYRTGQNIEYNSRRFGGIVNELVKNSAIRENALLLSVAAQFNQPRAIAILKWFKNLIILSGNDEEWERALTFIMLRHSYAKKNILSFLESADLDIESIQEGESKTPFDSDNKSDESGEVMRTWVRQEHLNAKTMHKAYNSSRELVEPVEFSLFWNESAGTKKLFDLAGPILSSIDFGWILIVDEMDARLHPNLSTKIVQLFNS</sequence>
<reference evidence="2" key="1">
    <citation type="journal article" date="2019" name="Sci. Rep.">
        <title>Draft genome of Tanacetum cinerariifolium, the natural source of mosquito coil.</title>
        <authorList>
            <person name="Yamashiro T."/>
            <person name="Shiraishi A."/>
            <person name="Satake H."/>
            <person name="Nakayama K."/>
        </authorList>
    </citation>
    <scope>NUCLEOTIDE SEQUENCE</scope>
</reference>
<feature type="domain" description="ATPase AAA-type core" evidence="1">
    <location>
        <begin position="8"/>
        <end position="308"/>
    </location>
</feature>
<name>A0A699QFH7_TANCI</name>
<dbReference type="GO" id="GO:0016887">
    <property type="term" value="F:ATP hydrolysis activity"/>
    <property type="evidence" value="ECO:0007669"/>
    <property type="project" value="InterPro"/>
</dbReference>